<dbReference type="SMART" id="SM00855">
    <property type="entry name" value="PGAM"/>
    <property type="match status" value="1"/>
</dbReference>
<dbReference type="InterPro" id="IPR013078">
    <property type="entry name" value="His_Pase_superF_clade-1"/>
</dbReference>
<accession>A0A089RV70</accession>
<dbReference type="PANTHER" id="PTHR48100">
    <property type="entry name" value="BROAD-SPECIFICITY PHOSPHATASE YOR283W-RELATED"/>
    <property type="match status" value="1"/>
</dbReference>
<dbReference type="Proteomes" id="UP000029488">
    <property type="component" value="Chromosome"/>
</dbReference>
<dbReference type="GO" id="GO:0016791">
    <property type="term" value="F:phosphatase activity"/>
    <property type="evidence" value="ECO:0007669"/>
    <property type="project" value="TreeGrafter"/>
</dbReference>
<dbReference type="InterPro" id="IPR029033">
    <property type="entry name" value="His_PPase_superfam"/>
</dbReference>
<feature type="binding site" evidence="2">
    <location>
        <begin position="8"/>
        <end position="15"/>
    </location>
    <ligand>
        <name>substrate</name>
    </ligand>
</feature>
<dbReference type="EMBL" id="CP123971">
    <property type="protein sequence ID" value="WII29398.1"/>
    <property type="molecule type" value="Genomic_DNA"/>
</dbReference>
<organism evidence="3 7">
    <name type="scientific">Ligilactobacillus salivarius</name>
    <dbReference type="NCBI Taxonomy" id="1624"/>
    <lineage>
        <taxon>Bacteria</taxon>
        <taxon>Bacillati</taxon>
        <taxon>Bacillota</taxon>
        <taxon>Bacilli</taxon>
        <taxon>Lactobacillales</taxon>
        <taxon>Lactobacillaceae</taxon>
        <taxon>Ligilactobacillus</taxon>
    </lineage>
</organism>
<reference evidence="6" key="3">
    <citation type="submission" date="2023-04" db="EMBL/GenBank/DDBJ databases">
        <title>Four porcine-derived lactic acid bacteria strains analyses and their evaluation as potential probiotics based on genomics.</title>
        <authorList>
            <person name="Niu D."/>
        </authorList>
    </citation>
    <scope>NUCLEOTIDE SEQUENCE</scope>
    <source>
        <strain evidence="6">ZSA5</strain>
    </source>
</reference>
<evidence type="ECO:0000256" key="2">
    <source>
        <dbReference type="PIRSR" id="PIRSR613078-2"/>
    </source>
</evidence>
<proteinExistence type="predicted"/>
<dbReference type="EMBL" id="CP007646">
    <property type="protein sequence ID" value="AIR10492.1"/>
    <property type="molecule type" value="Genomic_DNA"/>
</dbReference>
<keyword evidence="6" id="KW-0378">Hydrolase</keyword>
<dbReference type="SUPFAM" id="SSF53254">
    <property type="entry name" value="Phosphoglycerate mutase-like"/>
    <property type="match status" value="1"/>
</dbReference>
<dbReference type="InterPro" id="IPR050275">
    <property type="entry name" value="PGM_Phosphatase"/>
</dbReference>
<evidence type="ECO:0000313" key="9">
    <source>
        <dbReference type="Proteomes" id="UP000471300"/>
    </source>
</evidence>
<reference evidence="8 9" key="2">
    <citation type="journal article" date="2020" name="Food Funct.">
        <title>Screening of Lactobacillus salivarius strains from the feces of Chinese populations and the evaluation of their effects against intestinal inflammation in mice.</title>
        <authorList>
            <person name="Zhai Q."/>
            <person name="Shen X."/>
            <person name="Cen S."/>
            <person name="Zhang C."/>
            <person name="Tian F."/>
            <person name="Zhao J."/>
            <person name="Zhang H."/>
            <person name="Xue Y."/>
            <person name="Chen W."/>
        </authorList>
    </citation>
    <scope>NUCLEOTIDE SEQUENCE [LARGE SCALE GENOMIC DNA]</scope>
    <source>
        <strain evidence="5 9">FZJTZ28M4.scaf</strain>
        <strain evidence="4 8">FZJTZ9M6.scaf</strain>
    </source>
</reference>
<dbReference type="Proteomes" id="UP001231316">
    <property type="component" value="Chromosome"/>
</dbReference>
<evidence type="ECO:0000313" key="8">
    <source>
        <dbReference type="Proteomes" id="UP000470980"/>
    </source>
</evidence>
<sequence length="218" mass="25059">MTRFFFVRHGKTEWNLEGRYQGAHGDSPLLPQSLEEIKQLSEYLKTYRFAKIYSSPIKRALVTAQKIKENLPYNVRLEADAAFSEFNLGKMEGMKFTEVAEKYPAELDAFRNHPDKYDPTTIEGESFPELFARMTPKIRDIVKRYPNDDILIVSHGAALCAEIRYLQGIPLEKIRAKGGLANTSTTILQTVDDNQKFKCLVWNKTDYLKRDLDATDVV</sequence>
<dbReference type="Gene3D" id="3.40.50.1240">
    <property type="entry name" value="Phosphoglycerate mutase-like"/>
    <property type="match status" value="1"/>
</dbReference>
<gene>
    <name evidence="3" type="primary">gpmB</name>
    <name evidence="5" type="ORF">FYL06_03095</name>
    <name evidence="4" type="ORF">FYL10_01255</name>
    <name evidence="3" type="ORF">LSJ_0807</name>
    <name evidence="6" type="ORF">QFE45_04650</name>
</gene>
<dbReference type="PANTHER" id="PTHR48100:SF1">
    <property type="entry name" value="HISTIDINE PHOSPHATASE FAMILY PROTEIN-RELATED"/>
    <property type="match status" value="1"/>
</dbReference>
<dbReference type="CDD" id="cd07067">
    <property type="entry name" value="HP_PGM_like"/>
    <property type="match status" value="1"/>
</dbReference>
<dbReference type="EC" id="3.1.3.-" evidence="6"/>
<name>A0A089RV70_9LACO</name>
<evidence type="ECO:0000313" key="5">
    <source>
        <dbReference type="EMBL" id="MYZ65948.1"/>
    </source>
</evidence>
<reference evidence="3 7" key="1">
    <citation type="journal article" date="2014" name="BMC Genomics">
        <title>Unusual genome complexity in Lactobacillus salivarius JCM1046.</title>
        <authorList>
            <person name="Raftis E.J."/>
            <person name="Forde B.M."/>
            <person name="Claesson M.J."/>
            <person name="O'Toole P.W."/>
        </authorList>
    </citation>
    <scope>NUCLEOTIDE SEQUENCE [LARGE SCALE GENOMIC DNA]</scope>
    <source>
        <strain evidence="3 7">JCM1046</strain>
    </source>
</reference>
<evidence type="ECO:0000313" key="6">
    <source>
        <dbReference type="EMBL" id="WII29398.1"/>
    </source>
</evidence>
<evidence type="ECO:0000313" key="3">
    <source>
        <dbReference type="EMBL" id="AIR10492.1"/>
    </source>
</evidence>
<dbReference type="GO" id="GO:0005737">
    <property type="term" value="C:cytoplasm"/>
    <property type="evidence" value="ECO:0007669"/>
    <property type="project" value="TreeGrafter"/>
</dbReference>
<dbReference type="Pfam" id="PF00300">
    <property type="entry name" value="His_Phos_1"/>
    <property type="match status" value="1"/>
</dbReference>
<dbReference type="EMBL" id="VSTR01000001">
    <property type="protein sequence ID" value="MYY72324.1"/>
    <property type="molecule type" value="Genomic_DNA"/>
</dbReference>
<dbReference type="Proteomes" id="UP000471300">
    <property type="component" value="Unassembled WGS sequence"/>
</dbReference>
<protein>
    <submittedName>
        <fullName evidence="4">Histidine phosphatase family protein</fullName>
        <ecNumber evidence="6">3.1.3.-</ecNumber>
    </submittedName>
    <submittedName>
        <fullName evidence="3">Phosphoglycerate mutase</fullName>
    </submittedName>
</protein>
<dbReference type="Proteomes" id="UP000470980">
    <property type="component" value="Unassembled WGS sequence"/>
</dbReference>
<dbReference type="AlphaFoldDB" id="A0A089RV70"/>
<feature type="active site" description="Tele-phosphohistidine intermediate" evidence="1">
    <location>
        <position position="9"/>
    </location>
</feature>
<feature type="active site" description="Proton donor/acceptor" evidence="1">
    <location>
        <position position="85"/>
    </location>
</feature>
<dbReference type="KEGG" id="lsj:LSJ_0807"/>
<dbReference type="RefSeq" id="WP_014568359.1">
    <property type="nucleotide sequence ID" value="NZ_CP007646.1"/>
</dbReference>
<feature type="binding site" evidence="2">
    <location>
        <position position="59"/>
    </location>
    <ligand>
        <name>substrate</name>
    </ligand>
</feature>
<evidence type="ECO:0000313" key="7">
    <source>
        <dbReference type="Proteomes" id="UP000029488"/>
    </source>
</evidence>
<dbReference type="EMBL" id="VSTU01000002">
    <property type="protein sequence ID" value="MYZ65948.1"/>
    <property type="molecule type" value="Genomic_DNA"/>
</dbReference>
<evidence type="ECO:0000313" key="4">
    <source>
        <dbReference type="EMBL" id="MYY72324.1"/>
    </source>
</evidence>
<evidence type="ECO:0000256" key="1">
    <source>
        <dbReference type="PIRSR" id="PIRSR613078-1"/>
    </source>
</evidence>